<comment type="caution">
    <text evidence="2">The sequence shown here is derived from an EMBL/GenBank/DDBJ whole genome shotgun (WGS) entry which is preliminary data.</text>
</comment>
<organism evidence="2 3">
    <name type="scientific">Carnegiea gigantea</name>
    <dbReference type="NCBI Taxonomy" id="171969"/>
    <lineage>
        <taxon>Eukaryota</taxon>
        <taxon>Viridiplantae</taxon>
        <taxon>Streptophyta</taxon>
        <taxon>Embryophyta</taxon>
        <taxon>Tracheophyta</taxon>
        <taxon>Spermatophyta</taxon>
        <taxon>Magnoliopsida</taxon>
        <taxon>eudicotyledons</taxon>
        <taxon>Gunneridae</taxon>
        <taxon>Pentapetalae</taxon>
        <taxon>Caryophyllales</taxon>
        <taxon>Cactineae</taxon>
        <taxon>Cactaceae</taxon>
        <taxon>Cactoideae</taxon>
        <taxon>Echinocereeae</taxon>
        <taxon>Carnegiea</taxon>
    </lineage>
</organism>
<evidence type="ECO:0000256" key="1">
    <source>
        <dbReference type="SAM" id="MobiDB-lite"/>
    </source>
</evidence>
<evidence type="ECO:0008006" key="4">
    <source>
        <dbReference type="Google" id="ProtNLM"/>
    </source>
</evidence>
<dbReference type="EMBL" id="JAKOGI010000040">
    <property type="protein sequence ID" value="KAJ8447213.1"/>
    <property type="molecule type" value="Genomic_DNA"/>
</dbReference>
<gene>
    <name evidence="2" type="ORF">Cgig2_030444</name>
</gene>
<feature type="compositionally biased region" description="Basic and acidic residues" evidence="1">
    <location>
        <begin position="62"/>
        <end position="82"/>
    </location>
</feature>
<name>A0A9Q1KQT9_9CARY</name>
<evidence type="ECO:0000313" key="2">
    <source>
        <dbReference type="EMBL" id="KAJ8447213.1"/>
    </source>
</evidence>
<dbReference type="AlphaFoldDB" id="A0A9Q1KQT9"/>
<reference evidence="2" key="1">
    <citation type="submission" date="2022-04" db="EMBL/GenBank/DDBJ databases">
        <title>Carnegiea gigantea Genome sequencing and assembly v2.</title>
        <authorList>
            <person name="Copetti D."/>
            <person name="Sanderson M.J."/>
            <person name="Burquez A."/>
            <person name="Wojciechowski M.F."/>
        </authorList>
    </citation>
    <scope>NUCLEOTIDE SEQUENCE</scope>
    <source>
        <strain evidence="2">SGP5-SGP5p</strain>
        <tissue evidence="2">Aerial part</tissue>
    </source>
</reference>
<proteinExistence type="predicted"/>
<accession>A0A9Q1KQT9</accession>
<feature type="region of interest" description="Disordered" evidence="1">
    <location>
        <begin position="58"/>
        <end position="82"/>
    </location>
</feature>
<keyword evidence="3" id="KW-1185">Reference proteome</keyword>
<evidence type="ECO:0000313" key="3">
    <source>
        <dbReference type="Proteomes" id="UP001153076"/>
    </source>
</evidence>
<dbReference type="OrthoDB" id="723791at2759"/>
<protein>
    <recommendedName>
        <fullName evidence="4">Aminotransferase-like plant mobile domain-containing protein</fullName>
    </recommendedName>
</protein>
<dbReference type="Proteomes" id="UP001153076">
    <property type="component" value="Unassembled WGS sequence"/>
</dbReference>
<sequence>MVQVIVGTLIEKGEKLRRPTGGRRRETVLGRTKIEVVGGDVSPKMVLPMEQRTYSKRGCTVDSDKGETSSKQHIMSKQEEGRGSYVLRRESRRRYAVDEGEDRATSSAREGRSMRHGKWVSNVPKVEVLWRYFEEANLMEELMPMLMIVLMCRWCLRQSWRMCPMLKQTRAVGGRRLCPGNRGGGGGRLQVMVQEHLLKDEKCGGGKVPIDRVVSLNEAISNVQKKAVTGMVLRPILKYSSFAMERNSALALAKLVPLSVFDYVLLTGLPATGERVQFDDDKVTTDFGDMRVHEEEQAELRKRKVGKGSRDNCVYKNFIAMMVYLCEKNAGEEQLELWLKLYTWLVLSGLLFPRAVYGATWELQWYVNDVHRMSRYAWAEARKLCNPISHIQFNGFSLLIQVCFYEHTTQFDAFEKRTFPQIVSWSDGYYRGWYDGFELVAGITENEIIPVMHLRAEEVEKPIVRDFIDVNDFRYYVEDGESRYGQSWVSHATHGRENMGTECGSLMAKSDSVAETDLVEDVGVCTEGMTIPPAGALQLADMQTKVGVDDDAASSVPGAKAVQGGDSSVLRAGGVNETALVVEERTCTAAVHTTLFQPAGTPAGEEQ</sequence>